<proteinExistence type="inferred from homology"/>
<dbReference type="SUPFAM" id="SSF52402">
    <property type="entry name" value="Adenine nucleotide alpha hydrolases-like"/>
    <property type="match status" value="2"/>
</dbReference>
<dbReference type="PANTHER" id="PTHR46268:SF6">
    <property type="entry name" value="UNIVERSAL STRESS PROTEIN UP12"/>
    <property type="match status" value="1"/>
</dbReference>
<dbReference type="EMBL" id="RAPO01000005">
    <property type="protein sequence ID" value="RKD88588.1"/>
    <property type="molecule type" value="Genomic_DNA"/>
</dbReference>
<dbReference type="Gene3D" id="3.40.50.12370">
    <property type="match status" value="1"/>
</dbReference>
<evidence type="ECO:0000259" key="2">
    <source>
        <dbReference type="Pfam" id="PF00582"/>
    </source>
</evidence>
<keyword evidence="4" id="KW-1185">Reference proteome</keyword>
<feature type="domain" description="UspA" evidence="2">
    <location>
        <begin position="150"/>
        <end position="276"/>
    </location>
</feature>
<comment type="caution">
    <text evidence="3">The sequence shown here is derived from an EMBL/GenBank/DDBJ whole genome shotgun (WGS) entry which is preliminary data.</text>
</comment>
<dbReference type="RefSeq" id="WP_120246576.1">
    <property type="nucleotide sequence ID" value="NZ_RAPO01000005.1"/>
</dbReference>
<dbReference type="Pfam" id="PF00582">
    <property type="entry name" value="Usp"/>
    <property type="match status" value="2"/>
</dbReference>
<dbReference type="InterPro" id="IPR006015">
    <property type="entry name" value="Universal_stress_UspA"/>
</dbReference>
<dbReference type="Proteomes" id="UP000283805">
    <property type="component" value="Unassembled WGS sequence"/>
</dbReference>
<dbReference type="CDD" id="cd00293">
    <property type="entry name" value="USP-like"/>
    <property type="match status" value="2"/>
</dbReference>
<name>A0A3R7GT28_9EURY</name>
<comment type="similarity">
    <text evidence="1">Belongs to the universal stress protein A family.</text>
</comment>
<dbReference type="Gene3D" id="3.40.50.620">
    <property type="entry name" value="HUPs"/>
    <property type="match status" value="1"/>
</dbReference>
<dbReference type="InterPro" id="IPR014729">
    <property type="entry name" value="Rossmann-like_a/b/a_fold"/>
</dbReference>
<gene>
    <name evidence="3" type="ORF">ATJ93_4246</name>
</gene>
<organism evidence="3 4">
    <name type="scientific">Halopiger aswanensis</name>
    <dbReference type="NCBI Taxonomy" id="148449"/>
    <lineage>
        <taxon>Archaea</taxon>
        <taxon>Methanobacteriati</taxon>
        <taxon>Methanobacteriota</taxon>
        <taxon>Stenosarchaea group</taxon>
        <taxon>Halobacteria</taxon>
        <taxon>Halobacteriales</taxon>
        <taxon>Natrialbaceae</taxon>
        <taxon>Halopiger</taxon>
    </lineage>
</organism>
<evidence type="ECO:0000313" key="4">
    <source>
        <dbReference type="Proteomes" id="UP000283805"/>
    </source>
</evidence>
<accession>A0A3R7GT28</accession>
<dbReference type="OrthoDB" id="107030at2157"/>
<dbReference type="PANTHER" id="PTHR46268">
    <property type="entry name" value="STRESS RESPONSE PROTEIN NHAX"/>
    <property type="match status" value="1"/>
</dbReference>
<feature type="domain" description="UspA" evidence="2">
    <location>
        <begin position="6"/>
        <end position="132"/>
    </location>
</feature>
<dbReference type="AlphaFoldDB" id="A0A3R7GT28"/>
<sequence>MKAICATDLSAASEATIESETCLECLGRIGVEEIHLVTVIPSNVHAGMPGMDFEERREQALSRYRRVIEEAGFDVEAHVVRGTPHRRINGVAEAVGASLTVVGSRGKSPLENRIIGSTARNLARTTVVPLLVNRIEREADDPAVVREYLFQRMLYATDFSENTERAFETFSYLRHATQEATLVHVETPKDPSLPDDSDPEARLADLTAQLEDWGIETRTEVRSGDPADEILAAEAAYEPTTILVGSRGHSRLRRLLLGSVSEDIVAQADGNVMLVPPDRTA</sequence>
<dbReference type="InterPro" id="IPR006016">
    <property type="entry name" value="UspA"/>
</dbReference>
<protein>
    <submittedName>
        <fullName evidence="3">Nucleotide-binding universal stress UspA family protein</fullName>
    </submittedName>
</protein>
<evidence type="ECO:0000313" key="3">
    <source>
        <dbReference type="EMBL" id="RKD88588.1"/>
    </source>
</evidence>
<evidence type="ECO:0000256" key="1">
    <source>
        <dbReference type="ARBA" id="ARBA00008791"/>
    </source>
</evidence>
<reference evidence="3 4" key="1">
    <citation type="submission" date="2018-09" db="EMBL/GenBank/DDBJ databases">
        <title>Genomic Encyclopedia of Archaeal and Bacterial Type Strains, Phase II (KMG-II): from individual species to whole genera.</title>
        <authorList>
            <person name="Goeker M."/>
        </authorList>
    </citation>
    <scope>NUCLEOTIDE SEQUENCE [LARGE SCALE GENOMIC DNA]</scope>
    <source>
        <strain evidence="3 4">DSM 13151</strain>
    </source>
</reference>
<dbReference type="PRINTS" id="PR01438">
    <property type="entry name" value="UNVRSLSTRESS"/>
</dbReference>